<dbReference type="PROSITE" id="PS50885">
    <property type="entry name" value="HAMP"/>
    <property type="match status" value="1"/>
</dbReference>
<name>A0A367S1V0_9NOSO</name>
<dbReference type="GO" id="GO:0007165">
    <property type="term" value="P:signal transduction"/>
    <property type="evidence" value="ECO:0007669"/>
    <property type="project" value="InterPro"/>
</dbReference>
<sequence length="382" mass="43667">MKNKSIEQLLGEIEGLKQELFEQKNENLDLEILLETTTEHFTNIEAELHEKNEQMSRYLQQVYCITNAAAAVEAGTFESHTLNEVAQRSDELGRLARVFQRMTEQIKAREEKLKQQVEQLRIEIELNQRLNDENNCMAAKLEVTRELQQMLLPKEQELCQITGLEISGFMEPADEMGGDYYDVLNHKDLIKIGIGDVSGHGLESGVLMLMVQTAVRTLLTSNETDPTKFLNVLNRTIYDNMQRMRSDKNVTLALLDYQQGRLRLSGQHEEMIVVRSGGHLEQIDTIDLGFPLGLEADISAFVDQTEVQLHPGDVVVLYTDGIIEAEDILGRLYGLERLCELVKLNWHRSADEINQTVIDDVKRHIGEQKVYDDITMLVLKQK</sequence>
<evidence type="ECO:0000259" key="3">
    <source>
        <dbReference type="PROSITE" id="PS50885"/>
    </source>
</evidence>
<keyword evidence="5" id="KW-1185">Reference proteome</keyword>
<protein>
    <recommendedName>
        <fullName evidence="3">HAMP domain-containing protein</fullName>
    </recommendedName>
</protein>
<dbReference type="InterPro" id="IPR003660">
    <property type="entry name" value="HAMP_dom"/>
</dbReference>
<organism evidence="4 5">
    <name type="scientific">Nostoc minutum NIES-26</name>
    <dbReference type="NCBI Taxonomy" id="1844469"/>
    <lineage>
        <taxon>Bacteria</taxon>
        <taxon>Bacillati</taxon>
        <taxon>Cyanobacteriota</taxon>
        <taxon>Cyanophyceae</taxon>
        <taxon>Nostocales</taxon>
        <taxon>Nostocaceae</taxon>
        <taxon>Nostoc</taxon>
    </lineage>
</organism>
<proteinExistence type="predicted"/>
<dbReference type="EMBL" id="LXQD01000014">
    <property type="protein sequence ID" value="RCJ42051.1"/>
    <property type="molecule type" value="Genomic_DNA"/>
</dbReference>
<evidence type="ECO:0000256" key="1">
    <source>
        <dbReference type="ARBA" id="ARBA00022801"/>
    </source>
</evidence>
<evidence type="ECO:0000313" key="4">
    <source>
        <dbReference type="EMBL" id="RCJ42051.1"/>
    </source>
</evidence>
<dbReference type="Gene3D" id="1.10.8.500">
    <property type="entry name" value="HAMP domain in histidine kinase"/>
    <property type="match status" value="1"/>
</dbReference>
<dbReference type="SUPFAM" id="SSF81606">
    <property type="entry name" value="PP2C-like"/>
    <property type="match status" value="1"/>
</dbReference>
<gene>
    <name evidence="4" type="ORF">A6770_35345</name>
</gene>
<keyword evidence="2" id="KW-0175">Coiled coil</keyword>
<accession>A0A367S1V0</accession>
<dbReference type="AlphaFoldDB" id="A0A367S1V0"/>
<reference evidence="4" key="1">
    <citation type="submission" date="2016-04" db="EMBL/GenBank/DDBJ databases">
        <authorList>
            <person name="Tabuchi Yagui T.R."/>
        </authorList>
    </citation>
    <scope>NUCLEOTIDE SEQUENCE [LARGE SCALE GENOMIC DNA]</scope>
    <source>
        <strain evidence="4">NIES-26</strain>
    </source>
</reference>
<dbReference type="InterPro" id="IPR036457">
    <property type="entry name" value="PPM-type-like_dom_sf"/>
</dbReference>
<dbReference type="PANTHER" id="PTHR43156:SF2">
    <property type="entry name" value="STAGE II SPORULATION PROTEIN E"/>
    <property type="match status" value="1"/>
</dbReference>
<evidence type="ECO:0000256" key="2">
    <source>
        <dbReference type="SAM" id="Coils"/>
    </source>
</evidence>
<feature type="coiled-coil region" evidence="2">
    <location>
        <begin position="6"/>
        <end position="61"/>
    </location>
</feature>
<dbReference type="InterPro" id="IPR001932">
    <property type="entry name" value="PPM-type_phosphatase-like_dom"/>
</dbReference>
<dbReference type="CDD" id="cd06225">
    <property type="entry name" value="HAMP"/>
    <property type="match status" value="1"/>
</dbReference>
<dbReference type="Proteomes" id="UP000252107">
    <property type="component" value="Unassembled WGS sequence"/>
</dbReference>
<keyword evidence="1" id="KW-0378">Hydrolase</keyword>
<dbReference type="Gene3D" id="3.60.40.10">
    <property type="entry name" value="PPM-type phosphatase domain"/>
    <property type="match status" value="1"/>
</dbReference>
<dbReference type="SMART" id="SM00331">
    <property type="entry name" value="PP2C_SIG"/>
    <property type="match status" value="1"/>
</dbReference>
<dbReference type="GO" id="GO:0016020">
    <property type="term" value="C:membrane"/>
    <property type="evidence" value="ECO:0007669"/>
    <property type="project" value="InterPro"/>
</dbReference>
<dbReference type="InterPro" id="IPR052016">
    <property type="entry name" value="Bact_Sigma-Reg"/>
</dbReference>
<feature type="coiled-coil region" evidence="2">
    <location>
        <begin position="99"/>
        <end position="133"/>
    </location>
</feature>
<comment type="caution">
    <text evidence="4">The sequence shown here is derived from an EMBL/GenBank/DDBJ whole genome shotgun (WGS) entry which is preliminary data.</text>
</comment>
<dbReference type="Pfam" id="PF07228">
    <property type="entry name" value="SpoIIE"/>
    <property type="match status" value="1"/>
</dbReference>
<evidence type="ECO:0000313" key="5">
    <source>
        <dbReference type="Proteomes" id="UP000252107"/>
    </source>
</evidence>
<dbReference type="PANTHER" id="PTHR43156">
    <property type="entry name" value="STAGE II SPORULATION PROTEIN E-RELATED"/>
    <property type="match status" value="1"/>
</dbReference>
<feature type="domain" description="HAMP" evidence="3">
    <location>
        <begin position="65"/>
        <end position="111"/>
    </location>
</feature>
<dbReference type="GO" id="GO:0016791">
    <property type="term" value="F:phosphatase activity"/>
    <property type="evidence" value="ECO:0007669"/>
    <property type="project" value="TreeGrafter"/>
</dbReference>